<dbReference type="CDD" id="cd04859">
    <property type="entry name" value="Prim_Pol"/>
    <property type="match status" value="1"/>
</dbReference>
<evidence type="ECO:0000259" key="2">
    <source>
        <dbReference type="SMART" id="SM00943"/>
    </source>
</evidence>
<dbReference type="SUPFAM" id="SSF56747">
    <property type="entry name" value="Prim-pol domain"/>
    <property type="match status" value="1"/>
</dbReference>
<evidence type="ECO:0000256" key="1">
    <source>
        <dbReference type="ARBA" id="ARBA00022801"/>
    </source>
</evidence>
<evidence type="ECO:0000313" key="3">
    <source>
        <dbReference type="EMBL" id="MFD2802374.1"/>
    </source>
</evidence>
<dbReference type="PANTHER" id="PTHR35372:SF2">
    <property type="entry name" value="SF3 HELICASE DOMAIN-CONTAINING PROTEIN"/>
    <property type="match status" value="1"/>
</dbReference>
<gene>
    <name evidence="3" type="ORF">ACFS2C_23575</name>
</gene>
<protein>
    <submittedName>
        <fullName evidence="3">Bifunctional DNA primase/polymerase</fullName>
    </submittedName>
</protein>
<dbReference type="InterPro" id="IPR015330">
    <property type="entry name" value="DNA_primase/pol_bifunc_N"/>
</dbReference>
<dbReference type="EMBL" id="JBHUOF010000048">
    <property type="protein sequence ID" value="MFD2802374.1"/>
    <property type="molecule type" value="Genomic_DNA"/>
</dbReference>
<dbReference type="Proteomes" id="UP001597478">
    <property type="component" value="Unassembled WGS sequence"/>
</dbReference>
<keyword evidence="1" id="KW-0378">Hydrolase</keyword>
<sequence length="313" mass="32879">MESREVLTRAALDAAGRGWHVFPLVPGGKRPALHGAERCPGTGACAEGHQGWEQRATTDAARIRAAWAHAPYNVGIVTGRSRLCVLDLDTAKPGEEVPERWAAEGARCGEDVLAVVAEQAGHALPAETLTVVTPSGGVHLYFTAPEGVELRNTSGDTGRGLGWKVDTRAGGGYVVAPGSVTTAGSYRYLYDGPVAPLPSWLAQRLAPAPLPPAPVVPIRPATGRRDRYLTAALREECRRVAQARTNRNAALYAAAVALGQLVAGGALGEHEVRAALRTAAGRHIGVRQFTAREAEKTITSGLQAGAHRPRSVA</sequence>
<dbReference type="RefSeq" id="WP_377394520.1">
    <property type="nucleotide sequence ID" value="NZ_JBHSAN010000052.1"/>
</dbReference>
<dbReference type="PANTHER" id="PTHR35372">
    <property type="entry name" value="ATP BINDING PROTEIN-RELATED"/>
    <property type="match status" value="1"/>
</dbReference>
<dbReference type="SMART" id="SM00943">
    <property type="entry name" value="Prim-Pol"/>
    <property type="match status" value="1"/>
</dbReference>
<feature type="domain" description="DNA primase/polymerase bifunctional N-terminal" evidence="2">
    <location>
        <begin position="11"/>
        <end position="201"/>
    </location>
</feature>
<dbReference type="InterPro" id="IPR051620">
    <property type="entry name" value="ORF904-like_C"/>
</dbReference>
<evidence type="ECO:0000313" key="4">
    <source>
        <dbReference type="Proteomes" id="UP001597478"/>
    </source>
</evidence>
<dbReference type="Pfam" id="PF09250">
    <property type="entry name" value="Prim-Pol"/>
    <property type="match status" value="1"/>
</dbReference>
<organism evidence="3 4">
    <name type="scientific">Prauserella oleivorans</name>
    <dbReference type="NCBI Taxonomy" id="1478153"/>
    <lineage>
        <taxon>Bacteria</taxon>
        <taxon>Bacillati</taxon>
        <taxon>Actinomycetota</taxon>
        <taxon>Actinomycetes</taxon>
        <taxon>Pseudonocardiales</taxon>
        <taxon>Pseudonocardiaceae</taxon>
        <taxon>Prauserella</taxon>
    </lineage>
</organism>
<reference evidence="4" key="1">
    <citation type="journal article" date="2019" name="Int. J. Syst. Evol. Microbiol.">
        <title>The Global Catalogue of Microorganisms (GCM) 10K type strain sequencing project: providing services to taxonomists for standard genome sequencing and annotation.</title>
        <authorList>
            <consortium name="The Broad Institute Genomics Platform"/>
            <consortium name="The Broad Institute Genome Sequencing Center for Infectious Disease"/>
            <person name="Wu L."/>
            <person name="Ma J."/>
        </authorList>
    </citation>
    <scope>NUCLEOTIDE SEQUENCE [LARGE SCALE GENOMIC DNA]</scope>
    <source>
        <strain evidence="4">IBRC-M 10906</strain>
    </source>
</reference>
<comment type="caution">
    <text evidence="3">The sequence shown here is derived from an EMBL/GenBank/DDBJ whole genome shotgun (WGS) entry which is preliminary data.</text>
</comment>
<proteinExistence type="predicted"/>
<keyword evidence="4" id="KW-1185">Reference proteome</keyword>
<name>A0ABW5WF49_9PSEU</name>
<accession>A0ABW5WF49</accession>